<accession>A0A645GK37</accession>
<dbReference type="AlphaFoldDB" id="A0A645GK37"/>
<reference evidence="1" key="1">
    <citation type="submission" date="2019-08" db="EMBL/GenBank/DDBJ databases">
        <authorList>
            <person name="Kucharzyk K."/>
            <person name="Murdoch R.W."/>
            <person name="Higgins S."/>
            <person name="Loffler F."/>
        </authorList>
    </citation>
    <scope>NUCLEOTIDE SEQUENCE</scope>
</reference>
<gene>
    <name evidence="1" type="ORF">SDC9_174719</name>
</gene>
<sequence length="58" mass="6305">MLDIAPLCVDCEPLKHEEIHQGKKVVAAGAFKPEAVLQHALLQLIIQPIFLIQGMSGT</sequence>
<dbReference type="EMBL" id="VSSQ01077118">
    <property type="protein sequence ID" value="MPN27288.1"/>
    <property type="molecule type" value="Genomic_DNA"/>
</dbReference>
<evidence type="ECO:0000313" key="1">
    <source>
        <dbReference type="EMBL" id="MPN27288.1"/>
    </source>
</evidence>
<proteinExistence type="predicted"/>
<organism evidence="1">
    <name type="scientific">bioreactor metagenome</name>
    <dbReference type="NCBI Taxonomy" id="1076179"/>
    <lineage>
        <taxon>unclassified sequences</taxon>
        <taxon>metagenomes</taxon>
        <taxon>ecological metagenomes</taxon>
    </lineage>
</organism>
<protein>
    <submittedName>
        <fullName evidence="1">Uncharacterized protein</fullName>
    </submittedName>
</protein>
<comment type="caution">
    <text evidence="1">The sequence shown here is derived from an EMBL/GenBank/DDBJ whole genome shotgun (WGS) entry which is preliminary data.</text>
</comment>
<name>A0A645GK37_9ZZZZ</name>